<dbReference type="SUPFAM" id="SSF47090">
    <property type="entry name" value="PGBD-like"/>
    <property type="match status" value="1"/>
</dbReference>
<organism evidence="3 4">
    <name type="scientific">Longibacter salinarum</name>
    <dbReference type="NCBI Taxonomy" id="1850348"/>
    <lineage>
        <taxon>Bacteria</taxon>
        <taxon>Pseudomonadati</taxon>
        <taxon>Rhodothermota</taxon>
        <taxon>Rhodothermia</taxon>
        <taxon>Rhodothermales</taxon>
        <taxon>Salisaetaceae</taxon>
        <taxon>Longibacter</taxon>
    </lineage>
</organism>
<feature type="domain" description="Peptidoglycan binding-like" evidence="2">
    <location>
        <begin position="109"/>
        <end position="135"/>
    </location>
</feature>
<name>A0A2A8CU69_9BACT</name>
<sequence length="348" mass="40647">MPTIRRSFSPQDSTCMCPKCRAEKPVKRRARRSRRNQRKKHEIGGYPSRPRAGTASQSMSFEHVPRIRLERANRRNLYWARRLGWDRAFNAIVRLLGFRRQTPALSVFSQAVARWQRANGLVVDGILGPKTWRAMRRVLRGRSTHQGPADAPTPPRLSEIALGKLTLKSNRDFTRTIGLYQFTPEDLLVTARMLEGENSGRETPETAAIVWSMLNLYAFLQHHRSSYPTFASFLYKYSSPLHPGRPLRNRSWRNLKTSSRRMAIRGLRGQLPNPVGNATDFANPYIYFKRRYGRAPNYQEWRNYIARHTKRYMEWIGEVDGIKQFGRNTFYINKRVRNVPTGVVKIRW</sequence>
<dbReference type="OrthoDB" id="9798982at2"/>
<dbReference type="EMBL" id="PDEQ01000010">
    <property type="protein sequence ID" value="PEN11300.1"/>
    <property type="molecule type" value="Genomic_DNA"/>
</dbReference>
<dbReference type="Pfam" id="PF01471">
    <property type="entry name" value="PG_binding_1"/>
    <property type="match status" value="1"/>
</dbReference>
<dbReference type="InterPro" id="IPR036365">
    <property type="entry name" value="PGBD-like_sf"/>
</dbReference>
<dbReference type="AlphaFoldDB" id="A0A2A8CU69"/>
<gene>
    <name evidence="3" type="ORF">CRI94_16045</name>
</gene>
<dbReference type="InterPro" id="IPR002477">
    <property type="entry name" value="Peptidoglycan-bd-like"/>
</dbReference>
<dbReference type="Gene3D" id="1.10.101.10">
    <property type="entry name" value="PGBD-like superfamily/PGBD"/>
    <property type="match status" value="1"/>
</dbReference>
<evidence type="ECO:0000259" key="2">
    <source>
        <dbReference type="Pfam" id="PF01471"/>
    </source>
</evidence>
<protein>
    <recommendedName>
        <fullName evidence="2">Peptidoglycan binding-like domain-containing protein</fullName>
    </recommendedName>
</protein>
<evidence type="ECO:0000313" key="4">
    <source>
        <dbReference type="Proteomes" id="UP000220102"/>
    </source>
</evidence>
<evidence type="ECO:0000313" key="3">
    <source>
        <dbReference type="EMBL" id="PEN11300.1"/>
    </source>
</evidence>
<proteinExistence type="predicted"/>
<dbReference type="InterPro" id="IPR036366">
    <property type="entry name" value="PGBDSf"/>
</dbReference>
<accession>A0A2A8CU69</accession>
<comment type="caution">
    <text evidence="3">The sequence shown here is derived from an EMBL/GenBank/DDBJ whole genome shotgun (WGS) entry which is preliminary data.</text>
</comment>
<keyword evidence="4" id="KW-1185">Reference proteome</keyword>
<evidence type="ECO:0000256" key="1">
    <source>
        <dbReference type="SAM" id="MobiDB-lite"/>
    </source>
</evidence>
<feature type="compositionally biased region" description="Basic residues" evidence="1">
    <location>
        <begin position="26"/>
        <end position="41"/>
    </location>
</feature>
<feature type="region of interest" description="Disordered" evidence="1">
    <location>
        <begin position="22"/>
        <end position="59"/>
    </location>
</feature>
<reference evidence="3 4" key="1">
    <citation type="submission" date="2017-10" db="EMBL/GenBank/DDBJ databases">
        <title>Draft genome of Longibacter Salinarum.</title>
        <authorList>
            <person name="Goh K.M."/>
            <person name="Shamsir M.S."/>
            <person name="Lim S.W."/>
        </authorList>
    </citation>
    <scope>NUCLEOTIDE SEQUENCE [LARGE SCALE GENOMIC DNA]</scope>
    <source>
        <strain evidence="3 4">KCTC 52045</strain>
    </source>
</reference>
<dbReference type="Proteomes" id="UP000220102">
    <property type="component" value="Unassembled WGS sequence"/>
</dbReference>